<dbReference type="PANTHER" id="PTHR34138">
    <property type="entry name" value="CELL SHAPE-DETERMINING PROTEIN MREC"/>
    <property type="match status" value="1"/>
</dbReference>
<dbReference type="OrthoDB" id="9808025at2"/>
<keyword evidence="6" id="KW-0472">Membrane</keyword>
<dbReference type="NCBIfam" id="TIGR00219">
    <property type="entry name" value="mreC"/>
    <property type="match status" value="1"/>
</dbReference>
<name>A0A401G4B1_9BACT</name>
<dbReference type="Proteomes" id="UP000288096">
    <property type="component" value="Unassembled WGS sequence"/>
</dbReference>
<dbReference type="InterPro" id="IPR042175">
    <property type="entry name" value="Cell/Rod_MreC_2"/>
</dbReference>
<gene>
    <name evidence="8" type="ORF">DENIS_5074</name>
</gene>
<dbReference type="Gene3D" id="2.40.10.340">
    <property type="entry name" value="Rod shape-determining protein MreC, domain 1"/>
    <property type="match status" value="1"/>
</dbReference>
<dbReference type="InterPro" id="IPR007221">
    <property type="entry name" value="MreC"/>
</dbReference>
<sequence length="284" mass="31332">MFSKRTVLIAVSIIFLAANVVILVFSFSNQRPYTVSDYGTGRIAIPVAGPFQEMASQAIRFIKKTWYHYFSLVSVAHENDRLLLDLGRARKENNRIGELELSNSRLRNLLNFKQDMDFKVVAAEVIGKDPSPWFKSLMINKGDADGLRKGLPVVMPEGVVGVITSTAGHYSKVLLIIDQNSAVDALVQRTRARGVIKGGGVTGQCSFHYLLRRHDVEVGDTVVSSGLDGVFPKGLPVGHISKVNQHIPGIFKEVTVSPHTNFETLEEVLVILDPPSHGFHQSEE</sequence>
<dbReference type="InterPro" id="IPR055342">
    <property type="entry name" value="MreC_beta-barrel_core"/>
</dbReference>
<evidence type="ECO:0000313" key="8">
    <source>
        <dbReference type="EMBL" id="GBC64072.1"/>
    </source>
</evidence>
<feature type="domain" description="Rod shape-determining protein MreC beta-barrel core" evidence="7">
    <location>
        <begin position="125"/>
        <end position="271"/>
    </location>
</feature>
<dbReference type="Pfam" id="PF04085">
    <property type="entry name" value="MreC"/>
    <property type="match status" value="1"/>
</dbReference>
<feature type="transmembrane region" description="Helical" evidence="6">
    <location>
        <begin position="7"/>
        <end position="27"/>
    </location>
</feature>
<keyword evidence="6" id="KW-1133">Transmembrane helix</keyword>
<comment type="caution">
    <text evidence="8">The sequence shown here is derived from an EMBL/GenBank/DDBJ whole genome shotgun (WGS) entry which is preliminary data.</text>
</comment>
<dbReference type="GO" id="GO:0008360">
    <property type="term" value="P:regulation of cell shape"/>
    <property type="evidence" value="ECO:0007669"/>
    <property type="project" value="UniProtKB-KW"/>
</dbReference>
<accession>A0A401G4B1</accession>
<reference evidence="9" key="1">
    <citation type="submission" date="2017-11" db="EMBL/GenBank/DDBJ databases">
        <authorList>
            <person name="Watanabe M."/>
            <person name="Kojima H."/>
        </authorList>
    </citation>
    <scope>NUCLEOTIDE SEQUENCE [LARGE SCALE GENOMIC DNA]</scope>
    <source>
        <strain evidence="9">Tokyo 01</strain>
    </source>
</reference>
<proteinExistence type="inferred from homology"/>
<evidence type="ECO:0000313" key="9">
    <source>
        <dbReference type="Proteomes" id="UP000288096"/>
    </source>
</evidence>
<dbReference type="PIRSF" id="PIRSF038471">
    <property type="entry name" value="MreC"/>
    <property type="match status" value="1"/>
</dbReference>
<evidence type="ECO:0000256" key="2">
    <source>
        <dbReference type="ARBA" id="ARBA00013855"/>
    </source>
</evidence>
<dbReference type="PANTHER" id="PTHR34138:SF1">
    <property type="entry name" value="CELL SHAPE-DETERMINING PROTEIN MREC"/>
    <property type="match status" value="1"/>
</dbReference>
<comment type="function">
    <text evidence="5">Involved in formation and maintenance of cell shape.</text>
</comment>
<evidence type="ECO:0000256" key="3">
    <source>
        <dbReference type="ARBA" id="ARBA00022960"/>
    </source>
</evidence>
<evidence type="ECO:0000259" key="7">
    <source>
        <dbReference type="Pfam" id="PF04085"/>
    </source>
</evidence>
<dbReference type="AlphaFoldDB" id="A0A401G4B1"/>
<evidence type="ECO:0000256" key="4">
    <source>
        <dbReference type="ARBA" id="ARBA00032089"/>
    </source>
</evidence>
<evidence type="ECO:0000256" key="6">
    <source>
        <dbReference type="SAM" id="Phobius"/>
    </source>
</evidence>
<dbReference type="Gene3D" id="2.40.10.350">
    <property type="entry name" value="Rod shape-determining protein MreC, domain 2"/>
    <property type="match status" value="1"/>
</dbReference>
<protein>
    <recommendedName>
        <fullName evidence="2 5">Cell shape-determining protein MreC</fullName>
    </recommendedName>
    <alternativeName>
        <fullName evidence="4 5">Cell shape protein MreC</fullName>
    </alternativeName>
</protein>
<dbReference type="InterPro" id="IPR042177">
    <property type="entry name" value="Cell/Rod_1"/>
</dbReference>
<dbReference type="RefSeq" id="WP_124331075.1">
    <property type="nucleotide sequence ID" value="NZ_BEXT01000001.1"/>
</dbReference>
<reference evidence="9" key="2">
    <citation type="submission" date="2019-01" db="EMBL/GenBank/DDBJ databases">
        <title>Genome sequence of Desulfonema ishimotonii strain Tokyo 01.</title>
        <authorList>
            <person name="Fukui M."/>
        </authorList>
    </citation>
    <scope>NUCLEOTIDE SEQUENCE [LARGE SCALE GENOMIC DNA]</scope>
    <source>
        <strain evidence="9">Tokyo 01</strain>
    </source>
</reference>
<dbReference type="GO" id="GO:0005886">
    <property type="term" value="C:plasma membrane"/>
    <property type="evidence" value="ECO:0007669"/>
    <property type="project" value="TreeGrafter"/>
</dbReference>
<keyword evidence="9" id="KW-1185">Reference proteome</keyword>
<comment type="similarity">
    <text evidence="1 5">Belongs to the MreC family.</text>
</comment>
<evidence type="ECO:0000256" key="1">
    <source>
        <dbReference type="ARBA" id="ARBA00009369"/>
    </source>
</evidence>
<evidence type="ECO:0000256" key="5">
    <source>
        <dbReference type="PIRNR" id="PIRNR038471"/>
    </source>
</evidence>
<keyword evidence="3 5" id="KW-0133">Cell shape</keyword>
<keyword evidence="6" id="KW-0812">Transmembrane</keyword>
<organism evidence="8 9">
    <name type="scientific">Desulfonema ishimotonii</name>
    <dbReference type="NCBI Taxonomy" id="45657"/>
    <lineage>
        <taxon>Bacteria</taxon>
        <taxon>Pseudomonadati</taxon>
        <taxon>Thermodesulfobacteriota</taxon>
        <taxon>Desulfobacteria</taxon>
        <taxon>Desulfobacterales</taxon>
        <taxon>Desulfococcaceae</taxon>
        <taxon>Desulfonema</taxon>
    </lineage>
</organism>
<dbReference type="EMBL" id="BEXT01000001">
    <property type="protein sequence ID" value="GBC64072.1"/>
    <property type="molecule type" value="Genomic_DNA"/>
</dbReference>